<proteinExistence type="predicted"/>
<reference evidence="1" key="1">
    <citation type="submission" date="2023-07" db="EMBL/GenBank/DDBJ databases">
        <authorList>
            <consortium name="AG Swart"/>
            <person name="Singh M."/>
            <person name="Singh A."/>
            <person name="Seah K."/>
            <person name="Emmerich C."/>
        </authorList>
    </citation>
    <scope>NUCLEOTIDE SEQUENCE</scope>
    <source>
        <strain evidence="1">DP1</strain>
    </source>
</reference>
<evidence type="ECO:0000313" key="1">
    <source>
        <dbReference type="EMBL" id="CAI2387880.1"/>
    </source>
</evidence>
<sequence length="109" mass="11959">MEDLITFQISASSPASRRCQKTLPGLYQQHQRLQPCSGGGSMAADSFSSPSGSCDLPSFLEFPRLWLRSEGGGDCLDCTESVGLTGLEEPCRFRMLARRSFRGSISYDK</sequence>
<name>A0AAD1YBS2_EUPCR</name>
<dbReference type="EMBL" id="CAMPGE010030361">
    <property type="protein sequence ID" value="CAI2387880.1"/>
    <property type="molecule type" value="Genomic_DNA"/>
</dbReference>
<dbReference type="Proteomes" id="UP001295684">
    <property type="component" value="Unassembled WGS sequence"/>
</dbReference>
<evidence type="ECO:0000313" key="2">
    <source>
        <dbReference type="Proteomes" id="UP001295684"/>
    </source>
</evidence>
<protein>
    <submittedName>
        <fullName evidence="1">Uncharacterized protein</fullName>
    </submittedName>
</protein>
<accession>A0AAD1YBS2</accession>
<organism evidence="1 2">
    <name type="scientific">Euplotes crassus</name>
    <dbReference type="NCBI Taxonomy" id="5936"/>
    <lineage>
        <taxon>Eukaryota</taxon>
        <taxon>Sar</taxon>
        <taxon>Alveolata</taxon>
        <taxon>Ciliophora</taxon>
        <taxon>Intramacronucleata</taxon>
        <taxon>Spirotrichea</taxon>
        <taxon>Hypotrichia</taxon>
        <taxon>Euplotida</taxon>
        <taxon>Euplotidae</taxon>
        <taxon>Moneuplotes</taxon>
    </lineage>
</organism>
<dbReference type="AlphaFoldDB" id="A0AAD1YBS2"/>
<comment type="caution">
    <text evidence="1">The sequence shown here is derived from an EMBL/GenBank/DDBJ whole genome shotgun (WGS) entry which is preliminary data.</text>
</comment>
<keyword evidence="2" id="KW-1185">Reference proteome</keyword>
<gene>
    <name evidence="1" type="ORF">ECRASSUSDP1_LOCUS29514</name>
</gene>